<feature type="transmembrane region" description="Helical" evidence="7">
    <location>
        <begin position="249"/>
        <end position="273"/>
    </location>
</feature>
<dbReference type="InterPro" id="IPR050980">
    <property type="entry name" value="2C_sensor_his_kinase"/>
</dbReference>
<keyword evidence="4" id="KW-0547">Nucleotide-binding</keyword>
<feature type="signal peptide" evidence="8">
    <location>
        <begin position="1"/>
        <end position="28"/>
    </location>
</feature>
<evidence type="ECO:0000256" key="6">
    <source>
        <dbReference type="ARBA" id="ARBA00022840"/>
    </source>
</evidence>
<gene>
    <name evidence="10" type="ordered locus">Selin_2591</name>
</gene>
<comment type="catalytic activity">
    <reaction evidence="1">
        <text>ATP + protein L-histidine = ADP + protein N-phospho-L-histidine.</text>
        <dbReference type="EC" id="2.7.13.3"/>
    </reaction>
</comment>
<dbReference type="InterPro" id="IPR036890">
    <property type="entry name" value="HATPase_C_sf"/>
</dbReference>
<dbReference type="HOGENOM" id="CLU_027703_0_0_0"/>
<dbReference type="OrthoDB" id="5344284at2"/>
<evidence type="ECO:0000256" key="3">
    <source>
        <dbReference type="ARBA" id="ARBA00022679"/>
    </source>
</evidence>
<feature type="transmembrane region" description="Helical" evidence="7">
    <location>
        <begin position="343"/>
        <end position="368"/>
    </location>
</feature>
<dbReference type="Gene3D" id="3.30.565.10">
    <property type="entry name" value="Histidine kinase-like ATPase, C-terminal domain"/>
    <property type="match status" value="1"/>
</dbReference>
<evidence type="ECO:0000256" key="4">
    <source>
        <dbReference type="ARBA" id="ARBA00022741"/>
    </source>
</evidence>
<dbReference type="Pfam" id="PF07696">
    <property type="entry name" value="7TMR-DISMED2"/>
    <property type="match status" value="1"/>
</dbReference>
<feature type="transmembrane region" description="Helical" evidence="7">
    <location>
        <begin position="191"/>
        <end position="210"/>
    </location>
</feature>
<feature type="transmembrane region" description="Helical" evidence="7">
    <location>
        <begin position="285"/>
        <end position="309"/>
    </location>
</feature>
<evidence type="ECO:0000256" key="1">
    <source>
        <dbReference type="ARBA" id="ARBA00000085"/>
    </source>
</evidence>
<dbReference type="PANTHER" id="PTHR44936:SF10">
    <property type="entry name" value="SENSOR PROTEIN RSTB"/>
    <property type="match status" value="1"/>
</dbReference>
<dbReference type="SMART" id="SM00387">
    <property type="entry name" value="HATPase_c"/>
    <property type="match status" value="1"/>
</dbReference>
<dbReference type="Pfam" id="PF02518">
    <property type="entry name" value="HATPase_c"/>
    <property type="match status" value="1"/>
</dbReference>
<dbReference type="eggNOG" id="COG4191">
    <property type="taxonomic scope" value="Bacteria"/>
</dbReference>
<dbReference type="InParanoid" id="E6W6G7"/>
<keyword evidence="7" id="KW-0472">Membrane</keyword>
<reference evidence="10 11" key="1">
    <citation type="submission" date="2010-12" db="EMBL/GenBank/DDBJ databases">
        <title>Complete sequence of Desulfurispirillum indicum S5.</title>
        <authorList>
            <consortium name="US DOE Joint Genome Institute"/>
            <person name="Lucas S."/>
            <person name="Copeland A."/>
            <person name="Lapidus A."/>
            <person name="Cheng J.-F."/>
            <person name="Goodwin L."/>
            <person name="Pitluck S."/>
            <person name="Chertkov O."/>
            <person name="Held B."/>
            <person name="Detter J.C."/>
            <person name="Han C."/>
            <person name="Tapia R."/>
            <person name="Land M."/>
            <person name="Hauser L."/>
            <person name="Kyrpides N."/>
            <person name="Ivanova N."/>
            <person name="Mikhailova N."/>
            <person name="Haggblom M."/>
            <person name="Rauschenbach I."/>
            <person name="Bini E."/>
            <person name="Woyke T."/>
        </authorList>
    </citation>
    <scope>NUCLEOTIDE SEQUENCE [LARGE SCALE GENOMIC DNA]</scope>
    <source>
        <strain evidence="11">ATCC BAA-1389 / DSM 22839 / S5</strain>
    </source>
</reference>
<dbReference type="InterPro" id="IPR011623">
    <property type="entry name" value="7TMR_DISM_rcpt_extracell_dom1"/>
</dbReference>
<keyword evidence="7" id="KW-1133">Transmembrane helix</keyword>
<protein>
    <recommendedName>
        <fullName evidence="2">histidine kinase</fullName>
        <ecNumber evidence="2">2.7.13.3</ecNumber>
    </recommendedName>
</protein>
<dbReference type="SUPFAM" id="SSF55874">
    <property type="entry name" value="ATPase domain of HSP90 chaperone/DNA topoisomerase II/histidine kinase"/>
    <property type="match status" value="1"/>
</dbReference>
<feature type="transmembrane region" description="Helical" evidence="7">
    <location>
        <begin position="217"/>
        <end position="237"/>
    </location>
</feature>
<dbReference type="GO" id="GO:0005886">
    <property type="term" value="C:plasma membrane"/>
    <property type="evidence" value="ECO:0007669"/>
    <property type="project" value="TreeGrafter"/>
</dbReference>
<proteinExistence type="predicted"/>
<dbReference type="PRINTS" id="PR00344">
    <property type="entry name" value="BCTRLSENSOR"/>
</dbReference>
<evidence type="ECO:0000313" key="10">
    <source>
        <dbReference type="EMBL" id="ADU67302.1"/>
    </source>
</evidence>
<dbReference type="Proteomes" id="UP000002572">
    <property type="component" value="Chromosome"/>
</dbReference>
<feature type="transmembrane region" description="Helical" evidence="7">
    <location>
        <begin position="374"/>
        <end position="395"/>
    </location>
</feature>
<dbReference type="EMBL" id="CP002432">
    <property type="protein sequence ID" value="ADU67302.1"/>
    <property type="molecule type" value="Genomic_DNA"/>
</dbReference>
<dbReference type="PANTHER" id="PTHR44936">
    <property type="entry name" value="SENSOR PROTEIN CREC"/>
    <property type="match status" value="1"/>
</dbReference>
<dbReference type="EC" id="2.7.13.3" evidence="2"/>
<evidence type="ECO:0000256" key="5">
    <source>
        <dbReference type="ARBA" id="ARBA00022777"/>
    </source>
</evidence>
<dbReference type="Gene3D" id="2.60.40.2380">
    <property type="match status" value="1"/>
</dbReference>
<dbReference type="STRING" id="653733.Selin_2591"/>
<name>E6W6G7_DESIS</name>
<evidence type="ECO:0000256" key="2">
    <source>
        <dbReference type="ARBA" id="ARBA00012438"/>
    </source>
</evidence>
<evidence type="ECO:0000256" key="7">
    <source>
        <dbReference type="SAM" id="Phobius"/>
    </source>
</evidence>
<evidence type="ECO:0000256" key="8">
    <source>
        <dbReference type="SAM" id="SignalP"/>
    </source>
</evidence>
<dbReference type="GO" id="GO:0000155">
    <property type="term" value="F:phosphorelay sensor kinase activity"/>
    <property type="evidence" value="ECO:0007669"/>
    <property type="project" value="InterPro"/>
</dbReference>
<dbReference type="AlphaFoldDB" id="E6W6G7"/>
<feature type="transmembrane region" description="Helical" evidence="7">
    <location>
        <begin position="315"/>
        <end position="336"/>
    </location>
</feature>
<sequence length="648" mass="72956">MLNHRHWRVRLLAALGTSLLLWLSAANGQMVAFDAANRDLTPSLLSHIEYLPDPQHIHTYASARESQEWLPLERSNLGYLSYPIWTRLNITNSHPRAQELVLYNQRPFVNHIDVFVEAEHGFEFRRNLGYFSDQRNQHQASQFGHLLLSVEPGQTYTLLTRLETRGAIETDWRVASPADYSREQVIELFKWGLYFGLLAALAIYSLMSGLMMRRGSILFYLGYCFCAFGFMMGYSGVARIISLGIPAPIWFYSNWLMGLGSILFLLLLCIYFLETRRTMPTMDKCIKLMAILTSLAILLFVAAPWYPWIYASQNIIMQPLLLLSYAGLVAAGVLAVRRGVSGGWFFLMGQVLFIVLLAGIIFLAQYGLISNLKLVFWSIPVGQTLLVTMLSLAIAKQARDQHREHEMQRQLLVEQSRFASVGRSVGMVAHQWRSPLARIGALVSELEVYQEAKGESTSHDQRINQVLEYMHQCLATMGGTIEDFRSFYSANTNCEAFFPHTMIKHVLAILHERLLQQGVDVHYTFPDKPCQVVSHPTALVHATMVLMENALDTFQLRRVDEPRIQVTLRCANGRVALSVADNGGGIASHLQGKIFEPSVSGKTDGMGIGLYIARMLVQERLKGTISVENRNGGACFHIEFPASSGDEG</sequence>
<organism evidence="10 11">
    <name type="scientific">Desulfurispirillum indicum (strain ATCC BAA-1389 / DSM 22839 / S5)</name>
    <dbReference type="NCBI Taxonomy" id="653733"/>
    <lineage>
        <taxon>Bacteria</taxon>
        <taxon>Pseudomonadati</taxon>
        <taxon>Chrysiogenota</taxon>
        <taxon>Chrysiogenia</taxon>
        <taxon>Chrysiogenales</taxon>
        <taxon>Chrysiogenaceae</taxon>
        <taxon>Desulfurispirillum</taxon>
    </lineage>
</organism>
<dbReference type="InterPro" id="IPR005467">
    <property type="entry name" value="His_kinase_dom"/>
</dbReference>
<feature type="chain" id="PRO_5003214283" description="histidine kinase" evidence="8">
    <location>
        <begin position="29"/>
        <end position="648"/>
    </location>
</feature>
<keyword evidence="7" id="KW-0812">Transmembrane</keyword>
<keyword evidence="6 10" id="KW-0067">ATP-binding</keyword>
<dbReference type="KEGG" id="din:Selin_2591"/>
<evidence type="ECO:0000313" key="11">
    <source>
        <dbReference type="Proteomes" id="UP000002572"/>
    </source>
</evidence>
<keyword evidence="3" id="KW-0808">Transferase</keyword>
<dbReference type="InterPro" id="IPR036097">
    <property type="entry name" value="HisK_dim/P_sf"/>
</dbReference>
<dbReference type="GO" id="GO:0005524">
    <property type="term" value="F:ATP binding"/>
    <property type="evidence" value="ECO:0007669"/>
    <property type="project" value="UniProtKB-KW"/>
</dbReference>
<feature type="domain" description="Histidine kinase" evidence="9">
    <location>
        <begin position="427"/>
        <end position="644"/>
    </location>
</feature>
<dbReference type="CDD" id="cd00075">
    <property type="entry name" value="HATPase"/>
    <property type="match status" value="1"/>
</dbReference>
<dbReference type="Pfam" id="PF07695">
    <property type="entry name" value="7TMR-DISM_7TM"/>
    <property type="match status" value="1"/>
</dbReference>
<dbReference type="InterPro" id="IPR003594">
    <property type="entry name" value="HATPase_dom"/>
</dbReference>
<dbReference type="RefSeq" id="WP_013507171.1">
    <property type="nucleotide sequence ID" value="NC_014836.1"/>
</dbReference>
<keyword evidence="11" id="KW-1185">Reference proteome</keyword>
<dbReference type="PROSITE" id="PS50109">
    <property type="entry name" value="HIS_KIN"/>
    <property type="match status" value="1"/>
</dbReference>
<dbReference type="InterPro" id="IPR011622">
    <property type="entry name" value="7TMR_DISM_rcpt_extracell_dom2"/>
</dbReference>
<evidence type="ECO:0000259" key="9">
    <source>
        <dbReference type="PROSITE" id="PS50109"/>
    </source>
</evidence>
<accession>E6W6G7</accession>
<keyword evidence="5" id="KW-0418">Kinase</keyword>
<dbReference type="SUPFAM" id="SSF47384">
    <property type="entry name" value="Homodimeric domain of signal transducing histidine kinase"/>
    <property type="match status" value="1"/>
</dbReference>
<keyword evidence="8" id="KW-0732">Signal</keyword>
<dbReference type="InterPro" id="IPR004358">
    <property type="entry name" value="Sig_transdc_His_kin-like_C"/>
</dbReference>
<dbReference type="Gene3D" id="1.10.287.130">
    <property type="match status" value="1"/>
</dbReference>